<name>A0ABT0PH41_9GAMM</name>
<organism evidence="2 3">
    <name type="scientific">Parendozoicomonas callyspongiae</name>
    <dbReference type="NCBI Taxonomy" id="2942213"/>
    <lineage>
        <taxon>Bacteria</taxon>
        <taxon>Pseudomonadati</taxon>
        <taxon>Pseudomonadota</taxon>
        <taxon>Gammaproteobacteria</taxon>
        <taxon>Oceanospirillales</taxon>
        <taxon>Endozoicomonadaceae</taxon>
        <taxon>Parendozoicomonas</taxon>
    </lineage>
</organism>
<comment type="caution">
    <text evidence="2">The sequence shown here is derived from an EMBL/GenBank/DDBJ whole genome shotgun (WGS) entry which is preliminary data.</text>
</comment>
<gene>
    <name evidence="2" type="ORF">M3P05_08995</name>
</gene>
<reference evidence="2 3" key="1">
    <citation type="submission" date="2022-05" db="EMBL/GenBank/DDBJ databases">
        <authorList>
            <person name="Park J.-S."/>
        </authorList>
    </citation>
    <scope>NUCLEOTIDE SEQUENCE [LARGE SCALE GENOMIC DNA]</scope>
    <source>
        <strain evidence="2 3">2012CJ34-2</strain>
    </source>
</reference>
<accession>A0ABT0PH41</accession>
<dbReference type="Proteomes" id="UP001203338">
    <property type="component" value="Unassembled WGS sequence"/>
</dbReference>
<evidence type="ECO:0000313" key="3">
    <source>
        <dbReference type="Proteomes" id="UP001203338"/>
    </source>
</evidence>
<dbReference type="EMBL" id="JAMFLX010000010">
    <property type="protein sequence ID" value="MCL6270067.1"/>
    <property type="molecule type" value="Genomic_DNA"/>
</dbReference>
<protein>
    <submittedName>
        <fullName evidence="2">Uncharacterized protein</fullName>
    </submittedName>
</protein>
<feature type="compositionally biased region" description="Basic residues" evidence="1">
    <location>
        <begin position="507"/>
        <end position="525"/>
    </location>
</feature>
<feature type="compositionally biased region" description="Low complexity" evidence="1">
    <location>
        <begin position="526"/>
        <end position="540"/>
    </location>
</feature>
<keyword evidence="3" id="KW-1185">Reference proteome</keyword>
<evidence type="ECO:0000313" key="2">
    <source>
        <dbReference type="EMBL" id="MCL6270067.1"/>
    </source>
</evidence>
<dbReference type="SUPFAM" id="SSF81901">
    <property type="entry name" value="HCP-like"/>
    <property type="match status" value="1"/>
</dbReference>
<dbReference type="RefSeq" id="WP_249699215.1">
    <property type="nucleotide sequence ID" value="NZ_JAMFLX010000010.1"/>
</dbReference>
<sequence length="775" mass="87165">MACAAKIPTTPAISSASTALEKAGSHPKSLSSPKALLGEANKLADYHSETYNKSLLFRKARIIRKLQESSTALGESWLSVEDIASNLTASKTGKPETIEASSNIRFTPLQLIVIREQLQKWFMSSCEDGSFDPDEMNAALILLDQYLFSVGEMINQHLENIKNVFGLLTFLLSPTFRKSLKKDWHLQMQIIGGYLDAIEVMGTPDYERAFPTTIPKDILLNIQALLDSIPYDELSSECLSDFHSYQAKLCIYLAKGEEELFKQIKLAAEIGEPEAQFDLALLYCGIYLGSENYVDLEKGLDYFRRLKDLDESLSHDLRRPLQQEQLLLGINPDDRRLHGQLAHDIARILCKRALARYFGIECIKDTSKGNQLLDLVKQIKPHYFHLFKSIIAIIEEKPKNISLLSLLDNSAMKLWFKGKQSELNGQKELALKHYQDAAEQNPITSGLAPVRLACNLERWQSAFESLQRYHAALIANGQEDEALNLEEELNQLAAMPASSQRPVPGKHTTKRRRRNKKGKKNKSRTTKSSPSSSRPNTISKPASAGPSQVLEEGSSDSFDEEPQHAITPCPKAPLAAYRAVITTPPASEGSRNTFNRHLYEINRLVRFRHYTRANQQVETLHGPTDLHMAKTMQLNAWIAKCMASDALFVRKAVGNHTARQVAERTRLREMAEELSLRGLSQLLRLEGTELEEVTLTPGKVVSTRQLSPEITWITGSLCSTLGHIYSDTYREHPRLTHLKQLSKEFYDCANSTNPCRLKIKMGQRLTSEEKAAASY</sequence>
<feature type="region of interest" description="Disordered" evidence="1">
    <location>
        <begin position="493"/>
        <end position="568"/>
    </location>
</feature>
<proteinExistence type="predicted"/>
<evidence type="ECO:0000256" key="1">
    <source>
        <dbReference type="SAM" id="MobiDB-lite"/>
    </source>
</evidence>